<dbReference type="VEuPathDB" id="AmoebaDB:EHI8A_104990"/>
<dbReference type="SMART" id="SM00164">
    <property type="entry name" value="TBC"/>
    <property type="match status" value="1"/>
</dbReference>
<dbReference type="GO" id="GO:0005096">
    <property type="term" value="F:GTPase activator activity"/>
    <property type="evidence" value="ECO:0007669"/>
    <property type="project" value="TreeGrafter"/>
</dbReference>
<dbReference type="PANTHER" id="PTHR22957:SF26">
    <property type="entry name" value="LD44506P"/>
    <property type="match status" value="1"/>
</dbReference>
<dbReference type="FunFam" id="1.10.8.270:FF:000070">
    <property type="entry name" value="TBC domain containing protein"/>
    <property type="match status" value="1"/>
</dbReference>
<gene>
    <name evidence="3" type="ORF">CL6EHI_064580</name>
</gene>
<dbReference type="Gene3D" id="1.10.10.750">
    <property type="entry name" value="Ypt/Rab-GAP domain of gyp1p, domain 1"/>
    <property type="match status" value="1"/>
</dbReference>
<comment type="caution">
    <text evidence="3">The sequence shown here is derived from an EMBL/GenBank/DDBJ whole genome shotgun (WGS) entry which is preliminary data.</text>
</comment>
<dbReference type="VEuPathDB" id="AmoebaDB:EHI7A_098870"/>
<dbReference type="EMBL" id="BDEQ01000001">
    <property type="protein sequence ID" value="GAT94606.1"/>
    <property type="molecule type" value="Genomic_DNA"/>
</dbReference>
<name>A0A175JMB7_ENTHI</name>
<dbReference type="InterPro" id="IPR000195">
    <property type="entry name" value="Rab-GAP-TBC_dom"/>
</dbReference>
<dbReference type="FunFam" id="1.10.472.80:FF:000068">
    <property type="entry name" value="TBC domain containing protein"/>
    <property type="match status" value="1"/>
</dbReference>
<feature type="region of interest" description="Disordered" evidence="1">
    <location>
        <begin position="28"/>
        <end position="50"/>
    </location>
</feature>
<dbReference type="eggNOG" id="KOG1092">
    <property type="taxonomic scope" value="Eukaryota"/>
</dbReference>
<feature type="domain" description="Rab-GAP TBC" evidence="2">
    <location>
        <begin position="85"/>
        <end position="287"/>
    </location>
</feature>
<accession>A0A175JMB7</accession>
<dbReference type="VEuPathDB" id="AmoebaDB:KM1_176500"/>
<evidence type="ECO:0000259" key="2">
    <source>
        <dbReference type="PROSITE" id="PS50086"/>
    </source>
</evidence>
<dbReference type="VEuPathDB" id="AmoebaDB:EHI5A_144980"/>
<dbReference type="SUPFAM" id="SSF47923">
    <property type="entry name" value="Ypt/Rab-GAP domain of gyp1p"/>
    <property type="match status" value="2"/>
</dbReference>
<dbReference type="Pfam" id="PF00566">
    <property type="entry name" value="RabGAP-TBC"/>
    <property type="match status" value="1"/>
</dbReference>
<reference evidence="3 4" key="1">
    <citation type="submission" date="2016-05" db="EMBL/GenBank/DDBJ databases">
        <title>First whole genome sequencing of Entamoeba histolytica HM1:IMSS-clone-6.</title>
        <authorList>
            <person name="Mukherjee Avik.K."/>
            <person name="Izumyama S."/>
            <person name="Nakada-Tsukui K."/>
            <person name="Nozaki T."/>
        </authorList>
    </citation>
    <scope>NUCLEOTIDE SEQUENCE [LARGE SCALE GENOMIC DNA]</scope>
    <source>
        <strain evidence="3 4">HM1:IMSS clone 6</strain>
    </source>
</reference>
<protein>
    <submittedName>
        <fullName evidence="3">Tbc domain containing protein</fullName>
    </submittedName>
</protein>
<evidence type="ECO:0000313" key="3">
    <source>
        <dbReference type="EMBL" id="GAT94606.1"/>
    </source>
</evidence>
<proteinExistence type="predicted"/>
<dbReference type="Gene3D" id="1.10.8.270">
    <property type="entry name" value="putative rabgap domain of human tbc1 domain family member 14 like domains"/>
    <property type="match status" value="1"/>
</dbReference>
<dbReference type="AlphaFoldDB" id="A0A175JMB7"/>
<dbReference type="VEuPathDB" id="AmoebaDB:EHI_064580"/>
<dbReference type="PANTHER" id="PTHR22957">
    <property type="entry name" value="TBC1 DOMAIN FAMILY MEMBER GTPASE-ACTIVATING PROTEIN"/>
    <property type="match status" value="1"/>
</dbReference>
<dbReference type="Gene3D" id="1.10.472.80">
    <property type="entry name" value="Ypt/Rab-GAP domain of gyp1p, domain 3"/>
    <property type="match status" value="1"/>
</dbReference>
<evidence type="ECO:0000313" key="4">
    <source>
        <dbReference type="Proteomes" id="UP000078387"/>
    </source>
</evidence>
<dbReference type="PROSITE" id="PS50086">
    <property type="entry name" value="TBC_RABGAP"/>
    <property type="match status" value="1"/>
</dbReference>
<organism evidence="3 4">
    <name type="scientific">Entamoeba histolytica</name>
    <dbReference type="NCBI Taxonomy" id="5759"/>
    <lineage>
        <taxon>Eukaryota</taxon>
        <taxon>Amoebozoa</taxon>
        <taxon>Evosea</taxon>
        <taxon>Archamoebae</taxon>
        <taxon>Mastigamoebida</taxon>
        <taxon>Entamoebidae</taxon>
        <taxon>Entamoeba</taxon>
    </lineage>
</organism>
<dbReference type="Proteomes" id="UP000078387">
    <property type="component" value="Unassembled WGS sequence"/>
</dbReference>
<dbReference type="InterPro" id="IPR035969">
    <property type="entry name" value="Rab-GAP_TBC_sf"/>
</dbReference>
<sequence length="354" mass="41768">MDILTEDAIRGARSIIALYNSIVGYTNEEEKKEDEKEETESKEIIKKEEKKEQEISKPPTLIKLEKILSKEYIDIKQLKDICWVGCPSEYRREVWKILLQCHPLDQSKKENFISKRIEKYEFIQTKFGEERNVEQISKDLLRTSEDLNDVRESMKRILSLWAARHPASGYVQGIHDILIPIIRVYYDKKENKYIKPTLEQEADAFDSLTFVLESVQTFYTCQQPRIFELLKQLELLIKKINPSLSNHLEAIDVHTLNYAFRWFNCFLLREFSPEQGIRLFDTLISDQKGFAELPLFLCVALINKYSSELQQKDFGEAIIFLQNLPTSNWTNEEMDTFISQAHLYRELYSNSHLM</sequence>
<evidence type="ECO:0000256" key="1">
    <source>
        <dbReference type="SAM" id="MobiDB-lite"/>
    </source>
</evidence>